<feature type="domain" description="RNase H type-1" evidence="1">
    <location>
        <begin position="5"/>
        <end position="101"/>
    </location>
</feature>
<accession>A0A7J8QNB8</accession>
<sequence>HEHSSILGIIFRDSGGYILVACTYPNNFVADATTNEARACLHAVTMAEKLGFQMLVVEGDSLTVVKKFRSLREERSKRLVNQRAHAMVMERKQWSLLRVWIEEAPLRVEVETANLWEQDDGSSDNDEGC</sequence>
<dbReference type="InterPro" id="IPR002156">
    <property type="entry name" value="RNaseH_domain"/>
</dbReference>
<feature type="non-terminal residue" evidence="2">
    <location>
        <position position="129"/>
    </location>
</feature>
<dbReference type="GO" id="GO:0003676">
    <property type="term" value="F:nucleic acid binding"/>
    <property type="evidence" value="ECO:0007669"/>
    <property type="project" value="InterPro"/>
</dbReference>
<reference evidence="2 3" key="1">
    <citation type="journal article" date="2019" name="Genome Biol. Evol.">
        <title>Insights into the evolution of the New World diploid cottons (Gossypium, subgenus Houzingenia) based on genome sequencing.</title>
        <authorList>
            <person name="Grover C.E."/>
            <person name="Arick M.A. 2nd"/>
            <person name="Thrash A."/>
            <person name="Conover J.L."/>
            <person name="Sanders W.S."/>
            <person name="Peterson D.G."/>
            <person name="Frelichowski J.E."/>
            <person name="Scheffler J.A."/>
            <person name="Scheffler B.E."/>
            <person name="Wendel J.F."/>
        </authorList>
    </citation>
    <scope>NUCLEOTIDE SEQUENCE [LARGE SCALE GENOMIC DNA]</scope>
    <source>
        <strain evidence="2">8</strain>
        <tissue evidence="2">Leaf</tissue>
    </source>
</reference>
<gene>
    <name evidence="2" type="ORF">Gorai_003219</name>
</gene>
<name>A0A7J8QNB8_GOSRA</name>
<evidence type="ECO:0000259" key="1">
    <source>
        <dbReference type="Pfam" id="PF13456"/>
    </source>
</evidence>
<dbReference type="Gene3D" id="3.30.420.10">
    <property type="entry name" value="Ribonuclease H-like superfamily/Ribonuclease H"/>
    <property type="match status" value="1"/>
</dbReference>
<dbReference type="EMBL" id="JABEZZ010000013">
    <property type="protein sequence ID" value="MBA0603059.1"/>
    <property type="molecule type" value="Genomic_DNA"/>
</dbReference>
<dbReference type="PANTHER" id="PTHR47074">
    <property type="entry name" value="BNAC02G40300D PROTEIN"/>
    <property type="match status" value="1"/>
</dbReference>
<evidence type="ECO:0000313" key="3">
    <source>
        <dbReference type="Proteomes" id="UP000593578"/>
    </source>
</evidence>
<dbReference type="InterPro" id="IPR036397">
    <property type="entry name" value="RNaseH_sf"/>
</dbReference>
<dbReference type="GO" id="GO:0004523">
    <property type="term" value="F:RNA-DNA hybrid ribonuclease activity"/>
    <property type="evidence" value="ECO:0007669"/>
    <property type="project" value="InterPro"/>
</dbReference>
<organism evidence="2 3">
    <name type="scientific">Gossypium raimondii</name>
    <name type="common">Peruvian cotton</name>
    <name type="synonym">Gossypium klotzschianum subsp. raimondii</name>
    <dbReference type="NCBI Taxonomy" id="29730"/>
    <lineage>
        <taxon>Eukaryota</taxon>
        <taxon>Viridiplantae</taxon>
        <taxon>Streptophyta</taxon>
        <taxon>Embryophyta</taxon>
        <taxon>Tracheophyta</taxon>
        <taxon>Spermatophyta</taxon>
        <taxon>Magnoliopsida</taxon>
        <taxon>eudicotyledons</taxon>
        <taxon>Gunneridae</taxon>
        <taxon>Pentapetalae</taxon>
        <taxon>rosids</taxon>
        <taxon>malvids</taxon>
        <taxon>Malvales</taxon>
        <taxon>Malvaceae</taxon>
        <taxon>Malvoideae</taxon>
        <taxon>Gossypium</taxon>
    </lineage>
</organism>
<comment type="caution">
    <text evidence="2">The sequence shown here is derived from an EMBL/GenBank/DDBJ whole genome shotgun (WGS) entry which is preliminary data.</text>
</comment>
<protein>
    <recommendedName>
        <fullName evidence="1">RNase H type-1 domain-containing protein</fullName>
    </recommendedName>
</protein>
<dbReference type="AlphaFoldDB" id="A0A7J8QNB8"/>
<dbReference type="Proteomes" id="UP000593578">
    <property type="component" value="Unassembled WGS sequence"/>
</dbReference>
<proteinExistence type="predicted"/>
<dbReference type="InterPro" id="IPR052929">
    <property type="entry name" value="RNase_H-like_EbsB-rel"/>
</dbReference>
<dbReference type="PANTHER" id="PTHR47074:SF61">
    <property type="entry name" value="RNASE H TYPE-1 DOMAIN-CONTAINING PROTEIN"/>
    <property type="match status" value="1"/>
</dbReference>
<dbReference type="Pfam" id="PF13456">
    <property type="entry name" value="RVT_3"/>
    <property type="match status" value="1"/>
</dbReference>
<evidence type="ECO:0000313" key="2">
    <source>
        <dbReference type="EMBL" id="MBA0603059.1"/>
    </source>
</evidence>